<evidence type="ECO:0000256" key="3">
    <source>
        <dbReference type="ARBA" id="ARBA00010846"/>
    </source>
</evidence>
<dbReference type="Gene3D" id="3.30.710.10">
    <property type="entry name" value="Potassium Channel Kv1.1, Chain A"/>
    <property type="match status" value="1"/>
</dbReference>
<comment type="subcellular location">
    <subcellularLocation>
        <location evidence="1">Nucleus</location>
    </subcellularLocation>
</comment>
<keyword evidence="4" id="KW-0833">Ubl conjugation pathway</keyword>
<dbReference type="InterPro" id="IPR000210">
    <property type="entry name" value="BTB/POZ_dom"/>
</dbReference>
<comment type="pathway">
    <text evidence="2">Protein modification; protein ubiquitination.</text>
</comment>
<comment type="similarity">
    <text evidence="3">Belongs to the Tdpoz family.</text>
</comment>
<dbReference type="Gene3D" id="2.60.210.10">
    <property type="entry name" value="Apoptosis, Tumor Necrosis Factor Receptor Associated Protein 2, Chain A"/>
    <property type="match status" value="1"/>
</dbReference>
<name>A0A158RA86_TAEAS</name>
<protein>
    <submittedName>
        <fullName evidence="11">MATH domain-containing protein</fullName>
    </submittedName>
</protein>
<evidence type="ECO:0000256" key="1">
    <source>
        <dbReference type="ARBA" id="ARBA00004123"/>
    </source>
</evidence>
<dbReference type="FunFam" id="3.30.710.10:FF:000159">
    <property type="entry name" value="Speckle-type POZ protein B"/>
    <property type="match status" value="1"/>
</dbReference>
<evidence type="ECO:0000313" key="11">
    <source>
        <dbReference type="WBParaSite" id="TASK_0000864601-mRNA-1"/>
    </source>
</evidence>
<feature type="domain" description="MATH" evidence="8">
    <location>
        <begin position="62"/>
        <end position="193"/>
    </location>
</feature>
<feature type="compositionally biased region" description="Low complexity" evidence="6">
    <location>
        <begin position="387"/>
        <end position="397"/>
    </location>
</feature>
<feature type="region of interest" description="Disordered" evidence="6">
    <location>
        <begin position="254"/>
        <end position="347"/>
    </location>
</feature>
<dbReference type="GO" id="GO:0005634">
    <property type="term" value="C:nucleus"/>
    <property type="evidence" value="ECO:0007669"/>
    <property type="project" value="UniProtKB-SubCell"/>
</dbReference>
<proteinExistence type="inferred from homology"/>
<dbReference type="SUPFAM" id="SSF49599">
    <property type="entry name" value="TRAF domain-like"/>
    <property type="match status" value="1"/>
</dbReference>
<dbReference type="SUPFAM" id="SSF54695">
    <property type="entry name" value="POZ domain"/>
    <property type="match status" value="1"/>
</dbReference>
<evidence type="ECO:0000256" key="4">
    <source>
        <dbReference type="ARBA" id="ARBA00022786"/>
    </source>
</evidence>
<dbReference type="InterPro" id="IPR002083">
    <property type="entry name" value="MATH/TRAF_dom"/>
</dbReference>
<reference evidence="11" key="1">
    <citation type="submission" date="2016-04" db="UniProtKB">
        <authorList>
            <consortium name="WormBaseParasite"/>
        </authorList>
    </citation>
    <scope>IDENTIFICATION</scope>
</reference>
<evidence type="ECO:0000313" key="10">
    <source>
        <dbReference type="Proteomes" id="UP000282613"/>
    </source>
</evidence>
<dbReference type="FunFam" id="2.60.210.10:FF:000003">
    <property type="entry name" value="Speckle-type POZ protein-like a"/>
    <property type="match status" value="1"/>
</dbReference>
<accession>A0A158RA86</accession>
<dbReference type="CDD" id="cd14821">
    <property type="entry name" value="BACK_SPOP_like"/>
    <property type="match status" value="1"/>
</dbReference>
<feature type="compositionally biased region" description="Acidic residues" evidence="6">
    <location>
        <begin position="300"/>
        <end position="312"/>
    </location>
</feature>
<sequence length="702" mass="75899">MDVQRFATLDTTDTGQNAQVATVSRTATPPPPQPPPPSASLEAFAPPVVAEYWCHTQVRVTKLRYIWTISNFSFCREELGEVVKSSVFSSGPNDKLKWCLRINPKGLDEESREYLSLYLLLINCGSKSEARAKFKFSILNAKREETKAMESQRAYRFVQGKDWGFKKFIRRDVLMDEASGLLPNDRLTIVCEISVVGDTLSDSGQINNQQITVPECRLHEDIGSLLLKQTLTDVTLVVMASPTSPAQQIHDISSPLQVGGLDGDSSALPAASTDVEETGCRDAEDNEDEDEGSKTPSRDDVEEQTADGEGEGDVSSALPLRGILRVPSTQPPPAQQQSDSNEAVRKPVPPLVSCSACSSCCPQQQQQNQTGSSGDNGERQKHRHPISTYSASSSSSSITDPLSMDGGYAYSDDCSCQSGLTTPPPPLQPTIPPSASSSLAPPPNVVSTTAAIQLSSTTTPSAAASSSPTSFPSAVVGSSTTTTSKPHHHLYHQFITPVSAPSTPVPAIGSGGNGEGFVLRQFKAHKAILAARSPVFAAMFEHEMAESRANRVNITDVEPDILGEVLRFIYTGRVVGLDNPVMAQELLAAADKYQLERLKAMCEEELVEHLTVEAACDILSLADIHSAEQLKAHTLDFIMLHAQEVCETEGYERLVRHRPHLLNECFRTIACQQLPLRCPTAGACNSNASSNSSSSRKRPRHS</sequence>
<dbReference type="GO" id="GO:0030163">
    <property type="term" value="P:protein catabolic process"/>
    <property type="evidence" value="ECO:0007669"/>
    <property type="project" value="UniProtKB-ARBA"/>
</dbReference>
<dbReference type="STRING" id="60517.A0A158RA86"/>
<dbReference type="InterPro" id="IPR008974">
    <property type="entry name" value="TRAF-like"/>
</dbReference>
<dbReference type="PROSITE" id="PS50097">
    <property type="entry name" value="BTB"/>
    <property type="match status" value="1"/>
</dbReference>
<dbReference type="Pfam" id="PF00651">
    <property type="entry name" value="BTB"/>
    <property type="match status" value="1"/>
</dbReference>
<dbReference type="CDD" id="cd03774">
    <property type="entry name" value="MATH_SPOP"/>
    <property type="match status" value="1"/>
</dbReference>
<dbReference type="InterPro" id="IPR056423">
    <property type="entry name" value="BACK_BPM_SPOP"/>
</dbReference>
<feature type="domain" description="BTB" evidence="7">
    <location>
        <begin position="520"/>
        <end position="574"/>
    </location>
</feature>
<dbReference type="EMBL" id="UYRS01018853">
    <property type="protein sequence ID" value="VDK40764.1"/>
    <property type="molecule type" value="Genomic_DNA"/>
</dbReference>
<dbReference type="Gene3D" id="1.25.40.420">
    <property type="match status" value="1"/>
</dbReference>
<feature type="compositionally biased region" description="Pro residues" evidence="6">
    <location>
        <begin position="422"/>
        <end position="432"/>
    </location>
</feature>
<dbReference type="PROSITE" id="PS50144">
    <property type="entry name" value="MATH"/>
    <property type="match status" value="1"/>
</dbReference>
<dbReference type="SMART" id="SM00225">
    <property type="entry name" value="BTB"/>
    <property type="match status" value="1"/>
</dbReference>
<organism evidence="11">
    <name type="scientific">Taenia asiatica</name>
    <name type="common">Asian tapeworm</name>
    <dbReference type="NCBI Taxonomy" id="60517"/>
    <lineage>
        <taxon>Eukaryota</taxon>
        <taxon>Metazoa</taxon>
        <taxon>Spiralia</taxon>
        <taxon>Lophotrochozoa</taxon>
        <taxon>Platyhelminthes</taxon>
        <taxon>Cestoda</taxon>
        <taxon>Eucestoda</taxon>
        <taxon>Cyclophyllidea</taxon>
        <taxon>Taeniidae</taxon>
        <taxon>Taenia</taxon>
    </lineage>
</organism>
<dbReference type="InterPro" id="IPR011333">
    <property type="entry name" value="SKP1/BTB/POZ_sf"/>
</dbReference>
<gene>
    <name evidence="9" type="ORF">TASK_LOCUS8647</name>
</gene>
<dbReference type="Proteomes" id="UP000282613">
    <property type="component" value="Unassembled WGS sequence"/>
</dbReference>
<evidence type="ECO:0000256" key="5">
    <source>
        <dbReference type="ARBA" id="ARBA00023242"/>
    </source>
</evidence>
<dbReference type="AlphaFoldDB" id="A0A158RA86"/>
<evidence type="ECO:0000313" key="9">
    <source>
        <dbReference type="EMBL" id="VDK40764.1"/>
    </source>
</evidence>
<dbReference type="Pfam" id="PF24570">
    <property type="entry name" value="BACK_BPM_SPOP"/>
    <property type="match status" value="1"/>
</dbReference>
<evidence type="ECO:0000259" key="8">
    <source>
        <dbReference type="PROSITE" id="PS50144"/>
    </source>
</evidence>
<evidence type="ECO:0000256" key="6">
    <source>
        <dbReference type="SAM" id="MobiDB-lite"/>
    </source>
</evidence>
<dbReference type="PANTHER" id="PTHR24413">
    <property type="entry name" value="SPECKLE-TYPE POZ PROTEIN"/>
    <property type="match status" value="1"/>
</dbReference>
<keyword evidence="5" id="KW-0539">Nucleus</keyword>
<reference evidence="9 10" key="2">
    <citation type="submission" date="2018-11" db="EMBL/GenBank/DDBJ databases">
        <authorList>
            <consortium name="Pathogen Informatics"/>
        </authorList>
    </citation>
    <scope>NUCLEOTIDE SEQUENCE [LARGE SCALE GENOMIC DNA]</scope>
</reference>
<evidence type="ECO:0000256" key="2">
    <source>
        <dbReference type="ARBA" id="ARBA00004906"/>
    </source>
</evidence>
<feature type="region of interest" description="Disordered" evidence="6">
    <location>
        <begin position="363"/>
        <end position="444"/>
    </location>
</feature>
<dbReference type="SMART" id="SM00061">
    <property type="entry name" value="MATH"/>
    <property type="match status" value="1"/>
</dbReference>
<dbReference type="Pfam" id="PF22486">
    <property type="entry name" value="MATH_2"/>
    <property type="match status" value="1"/>
</dbReference>
<feature type="compositionally biased region" description="Low complexity" evidence="6">
    <location>
        <begin position="363"/>
        <end position="373"/>
    </location>
</feature>
<feature type="region of interest" description="Disordered" evidence="6">
    <location>
        <begin position="459"/>
        <end position="484"/>
    </location>
</feature>
<dbReference type="OrthoDB" id="6359816at2759"/>
<keyword evidence="10" id="KW-1185">Reference proteome</keyword>
<evidence type="ECO:0000259" key="7">
    <source>
        <dbReference type="PROSITE" id="PS50097"/>
    </source>
</evidence>
<dbReference type="WBParaSite" id="TASK_0000864601-mRNA-1">
    <property type="protein sequence ID" value="TASK_0000864601-mRNA-1"/>
    <property type="gene ID" value="TASK_0000864601"/>
</dbReference>